<dbReference type="Proteomes" id="UP001190700">
    <property type="component" value="Unassembled WGS sequence"/>
</dbReference>
<evidence type="ECO:0000256" key="1">
    <source>
        <dbReference type="ARBA" id="ARBA00022737"/>
    </source>
</evidence>
<evidence type="ECO:0000256" key="2">
    <source>
        <dbReference type="PROSITE-ProRule" id="PRU00235"/>
    </source>
</evidence>
<dbReference type="AlphaFoldDB" id="A0AAE0KQH9"/>
<name>A0AAE0KQH9_9CHLO</name>
<gene>
    <name evidence="4" type="ORF">CYMTET_34120</name>
</gene>
<feature type="domain" description="RCC1-like" evidence="3">
    <location>
        <begin position="14"/>
        <end position="209"/>
    </location>
</feature>
<dbReference type="InterPro" id="IPR009091">
    <property type="entry name" value="RCC1/BLIP-II"/>
</dbReference>
<feature type="non-terminal residue" evidence="4">
    <location>
        <position position="209"/>
    </location>
</feature>
<evidence type="ECO:0000259" key="3">
    <source>
        <dbReference type="Pfam" id="PF25390"/>
    </source>
</evidence>
<comment type="caution">
    <text evidence="4">The sequence shown here is derived from an EMBL/GenBank/DDBJ whole genome shotgun (WGS) entry which is preliminary data.</text>
</comment>
<dbReference type="PROSITE" id="PS00626">
    <property type="entry name" value="RCC1_2"/>
    <property type="match status" value="2"/>
</dbReference>
<protein>
    <recommendedName>
        <fullName evidence="3">RCC1-like domain-containing protein</fullName>
    </recommendedName>
</protein>
<evidence type="ECO:0000313" key="5">
    <source>
        <dbReference type="Proteomes" id="UP001190700"/>
    </source>
</evidence>
<dbReference type="InterPro" id="IPR051210">
    <property type="entry name" value="Ub_ligase/GEF_domain"/>
</dbReference>
<keyword evidence="1" id="KW-0677">Repeat</keyword>
<dbReference type="PANTHER" id="PTHR22870:SF408">
    <property type="entry name" value="OS09G0560450 PROTEIN"/>
    <property type="match status" value="1"/>
</dbReference>
<organism evidence="4 5">
    <name type="scientific">Cymbomonas tetramitiformis</name>
    <dbReference type="NCBI Taxonomy" id="36881"/>
    <lineage>
        <taxon>Eukaryota</taxon>
        <taxon>Viridiplantae</taxon>
        <taxon>Chlorophyta</taxon>
        <taxon>Pyramimonadophyceae</taxon>
        <taxon>Pyramimonadales</taxon>
        <taxon>Pyramimonadaceae</taxon>
        <taxon>Cymbomonas</taxon>
    </lineage>
</organism>
<accession>A0AAE0KQH9</accession>
<dbReference type="Gene3D" id="2.130.10.30">
    <property type="entry name" value="Regulator of chromosome condensation 1/beta-lactamase-inhibitor protein II"/>
    <property type="match status" value="1"/>
</dbReference>
<reference evidence="4 5" key="1">
    <citation type="journal article" date="2015" name="Genome Biol. Evol.">
        <title>Comparative Genomics of a Bacterivorous Green Alga Reveals Evolutionary Causalities and Consequences of Phago-Mixotrophic Mode of Nutrition.</title>
        <authorList>
            <person name="Burns J.A."/>
            <person name="Paasch A."/>
            <person name="Narechania A."/>
            <person name="Kim E."/>
        </authorList>
    </citation>
    <scope>NUCLEOTIDE SEQUENCE [LARGE SCALE GENOMIC DNA]</scope>
    <source>
        <strain evidence="4 5">PLY_AMNH</strain>
    </source>
</reference>
<proteinExistence type="predicted"/>
<dbReference type="PROSITE" id="PS50012">
    <property type="entry name" value="RCC1_3"/>
    <property type="match status" value="3"/>
</dbReference>
<dbReference type="InterPro" id="IPR058923">
    <property type="entry name" value="RCC1-like_dom"/>
</dbReference>
<feature type="repeat" description="RCC1" evidence="2">
    <location>
        <begin position="95"/>
        <end position="146"/>
    </location>
</feature>
<feature type="repeat" description="RCC1" evidence="2">
    <location>
        <begin position="39"/>
        <end position="93"/>
    </location>
</feature>
<dbReference type="InterPro" id="IPR000408">
    <property type="entry name" value="Reg_chr_condens"/>
</dbReference>
<keyword evidence="5" id="KW-1185">Reference proteome</keyword>
<feature type="repeat" description="RCC1" evidence="2">
    <location>
        <begin position="147"/>
        <end position="198"/>
    </location>
</feature>
<dbReference type="Pfam" id="PF25390">
    <property type="entry name" value="WD40_RLD"/>
    <property type="match status" value="1"/>
</dbReference>
<evidence type="ECO:0000313" key="4">
    <source>
        <dbReference type="EMBL" id="KAK3256760.1"/>
    </source>
</evidence>
<sequence length="209" mass="22016">MASSASPSSGKLVALQIACGSSHTLCLLGKTADGPREDTVVLSWGQGEDGQLGHGDVDERHQPTVVQQISGSTGHHISFVCCGAEHSVAMSATMKRTYSWGDGDFGRLGNGELSGLFLPSPVKSLTDLQIKKIVCGDSHCMAIPEGHGIWSWGRNHVGELGLGHTNDALAPVKIAYFEGKVVRDVACGAEHTVAVLESGEVFSWGWGTY</sequence>
<dbReference type="EMBL" id="LGRX02021360">
    <property type="protein sequence ID" value="KAK3256760.1"/>
    <property type="molecule type" value="Genomic_DNA"/>
</dbReference>
<dbReference type="SUPFAM" id="SSF50985">
    <property type="entry name" value="RCC1/BLIP-II"/>
    <property type="match status" value="1"/>
</dbReference>
<dbReference type="PANTHER" id="PTHR22870">
    <property type="entry name" value="REGULATOR OF CHROMOSOME CONDENSATION"/>
    <property type="match status" value="1"/>
</dbReference>
<dbReference type="PRINTS" id="PR00633">
    <property type="entry name" value="RCCNDNSATION"/>
</dbReference>